<comment type="caution">
    <text evidence="1">The sequence shown here is derived from an EMBL/GenBank/DDBJ whole genome shotgun (WGS) entry which is preliminary data.</text>
</comment>
<gene>
    <name evidence="1" type="ORF">SDC9_118164</name>
</gene>
<dbReference type="EMBL" id="VSSQ01023958">
    <property type="protein sequence ID" value="MPM71201.1"/>
    <property type="molecule type" value="Genomic_DNA"/>
</dbReference>
<reference evidence="1" key="1">
    <citation type="submission" date="2019-08" db="EMBL/GenBank/DDBJ databases">
        <authorList>
            <person name="Kucharzyk K."/>
            <person name="Murdoch R.W."/>
            <person name="Higgins S."/>
            <person name="Loffler F."/>
        </authorList>
    </citation>
    <scope>NUCLEOTIDE SEQUENCE</scope>
</reference>
<dbReference type="AlphaFoldDB" id="A0A645C2M8"/>
<protein>
    <submittedName>
        <fullName evidence="1">Uncharacterized protein</fullName>
    </submittedName>
</protein>
<sequence length="155" mass="18459">MDKRHLVLVVIVTDELLVEHQVGFRRLQFIRVHIRQLFVLSDDIIADITDRTADKRQRDIVLKIGNRHMLFYEIEHLAFFVHGLSIGDGRHVFAHTRDALVRIRTQKRVPPDFPLRKDALEQKLMLPFKIVVHADGRQLIRIDRQVYRKHLILFF</sequence>
<organism evidence="1">
    <name type="scientific">bioreactor metagenome</name>
    <dbReference type="NCBI Taxonomy" id="1076179"/>
    <lineage>
        <taxon>unclassified sequences</taxon>
        <taxon>metagenomes</taxon>
        <taxon>ecological metagenomes</taxon>
    </lineage>
</organism>
<evidence type="ECO:0000313" key="1">
    <source>
        <dbReference type="EMBL" id="MPM71201.1"/>
    </source>
</evidence>
<proteinExistence type="predicted"/>
<name>A0A645C2M8_9ZZZZ</name>
<accession>A0A645C2M8</accession>